<name>A0A0A0LWY2_CUCSA</name>
<keyword evidence="5" id="KW-1185">Reference proteome</keyword>
<evidence type="ECO:0000256" key="2">
    <source>
        <dbReference type="SAM" id="MobiDB-lite"/>
    </source>
</evidence>
<feature type="region of interest" description="Disordered" evidence="2">
    <location>
        <begin position="233"/>
        <end position="254"/>
    </location>
</feature>
<dbReference type="GO" id="GO:0003676">
    <property type="term" value="F:nucleic acid binding"/>
    <property type="evidence" value="ECO:0007669"/>
    <property type="project" value="InterPro"/>
</dbReference>
<dbReference type="InterPro" id="IPR036875">
    <property type="entry name" value="Znf_CCHC_sf"/>
</dbReference>
<sequence length="381" mass="44936">MMNTFQEISWWHNQLTEQDRQRILTTTKTVVKTKGSSVPVQTEEPDMMNQLLYTMTKHFIGSTQIHFNLATEALLGLKCHKMSRYKWYKDTFMARNKDSDYRKELGTFYKQYGLSNRPKEEKEKKKKKNYPSRNIIFRKKKSKDHEPPRRRKHNYQKGKSKKYYSSKTKTICYKCNQSGHYANRCPLRDRINALKIDEETKQSLLYAIRSDDDDSSQTESSLEEDFINVLQEEGSSSKEEFFSQSDSSDDEGAIPCTRQCAGHINVITKDQETLFDLIEQIPDETAKRTCLLKLRQSIEEQTPRQTVHSPIMYSYQNILNRIKGETKMPIQVNDLHHEVKILKKEVANNKQRLTYLENAFQAFQESPIREEYLETSINNFE</sequence>
<dbReference type="PROSITE" id="PS50158">
    <property type="entry name" value="ZF_CCHC"/>
    <property type="match status" value="1"/>
</dbReference>
<organism evidence="4 5">
    <name type="scientific">Cucumis sativus</name>
    <name type="common">Cucumber</name>
    <dbReference type="NCBI Taxonomy" id="3659"/>
    <lineage>
        <taxon>Eukaryota</taxon>
        <taxon>Viridiplantae</taxon>
        <taxon>Streptophyta</taxon>
        <taxon>Embryophyta</taxon>
        <taxon>Tracheophyta</taxon>
        <taxon>Spermatophyta</taxon>
        <taxon>Magnoliopsida</taxon>
        <taxon>eudicotyledons</taxon>
        <taxon>Gunneridae</taxon>
        <taxon>Pentapetalae</taxon>
        <taxon>rosids</taxon>
        <taxon>fabids</taxon>
        <taxon>Cucurbitales</taxon>
        <taxon>Cucurbitaceae</taxon>
        <taxon>Benincaseae</taxon>
        <taxon>Cucumis</taxon>
    </lineage>
</organism>
<dbReference type="PANTHER" id="PTHR33054">
    <property type="entry name" value="CCHC-TYPE DOMAIN-CONTAINING PROTEIN"/>
    <property type="match status" value="1"/>
</dbReference>
<evidence type="ECO:0000313" key="5">
    <source>
        <dbReference type="Proteomes" id="UP000029981"/>
    </source>
</evidence>
<reference evidence="4 5" key="2">
    <citation type="journal article" date="2009" name="PLoS ONE">
        <title>An integrated genetic and cytogenetic map of the cucumber genome.</title>
        <authorList>
            <person name="Ren Y."/>
            <person name="Zhang Z."/>
            <person name="Liu J."/>
            <person name="Staub J.E."/>
            <person name="Han Y."/>
            <person name="Cheng Z."/>
            <person name="Li X."/>
            <person name="Lu J."/>
            <person name="Miao H."/>
            <person name="Kang H."/>
            <person name="Xie B."/>
            <person name="Gu X."/>
            <person name="Wang X."/>
            <person name="Du Y."/>
            <person name="Jin W."/>
            <person name="Huang S."/>
        </authorList>
    </citation>
    <scope>NUCLEOTIDE SEQUENCE [LARGE SCALE GENOMIC DNA]</scope>
    <source>
        <strain evidence="5">cv. 9930</strain>
    </source>
</reference>
<evidence type="ECO:0000313" key="4">
    <source>
        <dbReference type="EMBL" id="KGN65367.1"/>
    </source>
</evidence>
<reference evidence="4 5" key="1">
    <citation type="journal article" date="2009" name="Nat. Genet.">
        <title>The genome of the cucumber, Cucumis sativus L.</title>
        <authorList>
            <person name="Huang S."/>
            <person name="Li R."/>
            <person name="Zhang Z."/>
            <person name="Li L."/>
            <person name="Gu X."/>
            <person name="Fan W."/>
            <person name="Lucas W.J."/>
            <person name="Wang X."/>
            <person name="Xie B."/>
            <person name="Ni P."/>
            <person name="Ren Y."/>
            <person name="Zhu H."/>
            <person name="Li J."/>
            <person name="Lin K."/>
            <person name="Jin W."/>
            <person name="Fei Z."/>
            <person name="Li G."/>
            <person name="Staub J."/>
            <person name="Kilian A."/>
            <person name="van der Vossen E.A."/>
            <person name="Wu Y."/>
            <person name="Guo J."/>
            <person name="He J."/>
            <person name="Jia Z."/>
            <person name="Ren Y."/>
            <person name="Tian G."/>
            <person name="Lu Y."/>
            <person name="Ruan J."/>
            <person name="Qian W."/>
            <person name="Wang M."/>
            <person name="Huang Q."/>
            <person name="Li B."/>
            <person name="Xuan Z."/>
            <person name="Cao J."/>
            <person name="Asan"/>
            <person name="Wu Z."/>
            <person name="Zhang J."/>
            <person name="Cai Q."/>
            <person name="Bai Y."/>
            <person name="Zhao B."/>
            <person name="Han Y."/>
            <person name="Li Y."/>
            <person name="Li X."/>
            <person name="Wang S."/>
            <person name="Shi Q."/>
            <person name="Liu S."/>
            <person name="Cho W.K."/>
            <person name="Kim J.Y."/>
            <person name="Xu Y."/>
            <person name="Heller-Uszynska K."/>
            <person name="Miao H."/>
            <person name="Cheng Z."/>
            <person name="Zhang S."/>
            <person name="Wu J."/>
            <person name="Yang Y."/>
            <person name="Kang H."/>
            <person name="Li M."/>
            <person name="Liang H."/>
            <person name="Ren X."/>
            <person name="Shi Z."/>
            <person name="Wen M."/>
            <person name="Jian M."/>
            <person name="Yang H."/>
            <person name="Zhang G."/>
            <person name="Yang Z."/>
            <person name="Chen R."/>
            <person name="Liu S."/>
            <person name="Li J."/>
            <person name="Ma L."/>
            <person name="Liu H."/>
            <person name="Zhou Y."/>
            <person name="Zhao J."/>
            <person name="Fang X."/>
            <person name="Li G."/>
            <person name="Fang L."/>
            <person name="Li Y."/>
            <person name="Liu D."/>
            <person name="Zheng H."/>
            <person name="Zhang Y."/>
            <person name="Qin N."/>
            <person name="Li Z."/>
            <person name="Yang G."/>
            <person name="Yang S."/>
            <person name="Bolund L."/>
            <person name="Kristiansen K."/>
            <person name="Zheng H."/>
            <person name="Li S."/>
            <person name="Zhang X."/>
            <person name="Yang H."/>
            <person name="Wang J."/>
            <person name="Sun R."/>
            <person name="Zhang B."/>
            <person name="Jiang S."/>
            <person name="Wang J."/>
            <person name="Du Y."/>
            <person name="Li S."/>
        </authorList>
    </citation>
    <scope>NUCLEOTIDE SEQUENCE [LARGE SCALE GENOMIC DNA]</scope>
    <source>
        <strain evidence="5">cv. 9930</strain>
    </source>
</reference>
<reference evidence="4 5" key="3">
    <citation type="journal article" date="2010" name="BMC Genomics">
        <title>Transcriptome sequencing and comparative analysis of cucumber flowers with different sex types.</title>
        <authorList>
            <person name="Guo S."/>
            <person name="Zheng Y."/>
            <person name="Joung J.G."/>
            <person name="Liu S."/>
            <person name="Zhang Z."/>
            <person name="Crasta O.R."/>
            <person name="Sobral B.W."/>
            <person name="Xu Y."/>
            <person name="Huang S."/>
            <person name="Fei Z."/>
        </authorList>
    </citation>
    <scope>NUCLEOTIDE SEQUENCE [LARGE SCALE GENOMIC DNA]</scope>
    <source>
        <strain evidence="5">cv. 9930</strain>
    </source>
</reference>
<dbReference type="GO" id="GO:0008270">
    <property type="term" value="F:zinc ion binding"/>
    <property type="evidence" value="ECO:0007669"/>
    <property type="project" value="UniProtKB-KW"/>
</dbReference>
<keyword evidence="1" id="KW-0863">Zinc-finger</keyword>
<dbReference type="Gramene" id="KGN65367">
    <property type="protein sequence ID" value="KGN65367"/>
    <property type="gene ID" value="Csa_1G385030"/>
</dbReference>
<keyword evidence="1" id="KW-0479">Metal-binding</keyword>
<dbReference type="SMART" id="SM00343">
    <property type="entry name" value="ZnF_C2HC"/>
    <property type="match status" value="1"/>
</dbReference>
<feature type="compositionally biased region" description="Basic residues" evidence="2">
    <location>
        <begin position="124"/>
        <end position="162"/>
    </location>
</feature>
<dbReference type="PANTHER" id="PTHR33054:SF9">
    <property type="entry name" value="CCHC-TYPE DOMAIN-CONTAINING PROTEIN"/>
    <property type="match status" value="1"/>
</dbReference>
<dbReference type="Gene3D" id="4.10.60.10">
    <property type="entry name" value="Zinc finger, CCHC-type"/>
    <property type="match status" value="1"/>
</dbReference>
<dbReference type="AlphaFoldDB" id="A0A0A0LWY2"/>
<accession>A0A0A0LWY2</accession>
<feature type="domain" description="CCHC-type" evidence="3">
    <location>
        <begin position="172"/>
        <end position="186"/>
    </location>
</feature>
<dbReference type="InterPro" id="IPR001878">
    <property type="entry name" value="Znf_CCHC"/>
</dbReference>
<protein>
    <recommendedName>
        <fullName evidence="3">CCHC-type domain-containing protein</fullName>
    </recommendedName>
</protein>
<dbReference type="SUPFAM" id="SSF57756">
    <property type="entry name" value="Retrovirus zinc finger-like domains"/>
    <property type="match status" value="1"/>
</dbReference>
<dbReference type="Pfam" id="PF00098">
    <property type="entry name" value="zf-CCHC"/>
    <property type="match status" value="1"/>
</dbReference>
<reference evidence="4 5" key="4">
    <citation type="journal article" date="2011" name="BMC Genomics">
        <title>RNA-Seq improves annotation of protein-coding genes in the cucumber genome.</title>
        <authorList>
            <person name="Li Z."/>
            <person name="Zhang Z."/>
            <person name="Yan P."/>
            <person name="Huang S."/>
            <person name="Fei Z."/>
            <person name="Lin K."/>
        </authorList>
    </citation>
    <scope>NUCLEOTIDE SEQUENCE [LARGE SCALE GENOMIC DNA]</scope>
    <source>
        <strain evidence="5">cv. 9930</strain>
    </source>
</reference>
<feature type="region of interest" description="Disordered" evidence="2">
    <location>
        <begin position="116"/>
        <end position="162"/>
    </location>
</feature>
<evidence type="ECO:0000256" key="1">
    <source>
        <dbReference type="PROSITE-ProRule" id="PRU00047"/>
    </source>
</evidence>
<dbReference type="Proteomes" id="UP000029981">
    <property type="component" value="Chromosome 1"/>
</dbReference>
<dbReference type="EMBL" id="CM002922">
    <property type="protein sequence ID" value="KGN65367.1"/>
    <property type="molecule type" value="Genomic_DNA"/>
</dbReference>
<evidence type="ECO:0000259" key="3">
    <source>
        <dbReference type="PROSITE" id="PS50158"/>
    </source>
</evidence>
<gene>
    <name evidence="4" type="ORF">Csa_1G385030</name>
</gene>
<dbReference type="OMA" id="MANECHT"/>
<keyword evidence="1" id="KW-0862">Zinc</keyword>
<proteinExistence type="predicted"/>